<dbReference type="OrthoDB" id="164285at2"/>
<protein>
    <recommendedName>
        <fullName evidence="4">Type I restriction modification DNA specificity domain-containing protein</fullName>
    </recommendedName>
</protein>
<dbReference type="SUPFAM" id="SSF116734">
    <property type="entry name" value="DNA methylase specificity domain"/>
    <property type="match status" value="1"/>
</dbReference>
<dbReference type="STRING" id="1226968.A6A40_03955"/>
<gene>
    <name evidence="5" type="ORF">A6A40_03955</name>
</gene>
<evidence type="ECO:0000256" key="1">
    <source>
        <dbReference type="ARBA" id="ARBA00010923"/>
    </source>
</evidence>
<reference evidence="5 6" key="1">
    <citation type="journal article" date="2013" name="Int. J. Syst. Evol. Microbiol.">
        <title>Azospirillum humicireducens sp. nov., a nitrogen-fixing bacterium isolated from a microbial fuel cell.</title>
        <authorList>
            <person name="Zhou S."/>
            <person name="Han L."/>
            <person name="Wang Y."/>
            <person name="Yang G."/>
            <person name="Zhuang L."/>
            <person name="Hu P."/>
        </authorList>
    </citation>
    <scope>NUCLEOTIDE SEQUENCE [LARGE SCALE GENOMIC DNA]</scope>
    <source>
        <strain evidence="5 6">SgZ-5</strain>
    </source>
</reference>
<feature type="domain" description="Type I restriction modification DNA specificity" evidence="4">
    <location>
        <begin position="8"/>
        <end position="164"/>
    </location>
</feature>
<dbReference type="GO" id="GO:0009307">
    <property type="term" value="P:DNA restriction-modification system"/>
    <property type="evidence" value="ECO:0007669"/>
    <property type="project" value="UniProtKB-KW"/>
</dbReference>
<dbReference type="GO" id="GO:0003677">
    <property type="term" value="F:DNA binding"/>
    <property type="evidence" value="ECO:0007669"/>
    <property type="project" value="UniProtKB-KW"/>
</dbReference>
<dbReference type="RefSeq" id="WP_082860715.1">
    <property type="nucleotide sequence ID" value="NZ_CP015285.1"/>
</dbReference>
<evidence type="ECO:0000313" key="5">
    <source>
        <dbReference type="EMBL" id="ANC91123.2"/>
    </source>
</evidence>
<comment type="similarity">
    <text evidence="1">Belongs to the type-I restriction system S methylase family.</text>
</comment>
<keyword evidence="6" id="KW-1185">Reference proteome</keyword>
<dbReference type="InterPro" id="IPR052021">
    <property type="entry name" value="Type-I_RS_S_subunit"/>
</dbReference>
<evidence type="ECO:0000256" key="3">
    <source>
        <dbReference type="ARBA" id="ARBA00023125"/>
    </source>
</evidence>
<dbReference type="InterPro" id="IPR000055">
    <property type="entry name" value="Restrct_endonuc_typeI_TRD"/>
</dbReference>
<dbReference type="PANTHER" id="PTHR30408">
    <property type="entry name" value="TYPE-1 RESTRICTION ENZYME ECOKI SPECIFICITY PROTEIN"/>
    <property type="match status" value="1"/>
</dbReference>
<dbReference type="KEGG" id="ahu:A6A40_03955"/>
<dbReference type="EMBL" id="CP015285">
    <property type="protein sequence ID" value="ANC91123.2"/>
    <property type="molecule type" value="Genomic_DNA"/>
</dbReference>
<dbReference type="PANTHER" id="PTHR30408:SF12">
    <property type="entry name" value="TYPE I RESTRICTION ENZYME MJAVIII SPECIFICITY SUBUNIT"/>
    <property type="match status" value="1"/>
</dbReference>
<name>A0A160JE98_9PROT</name>
<evidence type="ECO:0000259" key="4">
    <source>
        <dbReference type="Pfam" id="PF01420"/>
    </source>
</evidence>
<dbReference type="Proteomes" id="UP000077405">
    <property type="component" value="Chromosome"/>
</dbReference>
<dbReference type="InterPro" id="IPR044946">
    <property type="entry name" value="Restrct_endonuc_typeI_TRD_sf"/>
</dbReference>
<accession>A0A160JE98</accession>
<dbReference type="Pfam" id="PF01420">
    <property type="entry name" value="Methylase_S"/>
    <property type="match status" value="1"/>
</dbReference>
<dbReference type="Gene3D" id="3.90.220.20">
    <property type="entry name" value="DNA methylase specificity domains"/>
    <property type="match status" value="1"/>
</dbReference>
<keyword evidence="2" id="KW-0680">Restriction system</keyword>
<evidence type="ECO:0000256" key="2">
    <source>
        <dbReference type="ARBA" id="ARBA00022747"/>
    </source>
</evidence>
<proteinExistence type="inferred from homology"/>
<organism evidence="5 6">
    <name type="scientific">Azospirillum humicireducens</name>
    <dbReference type="NCBI Taxonomy" id="1226968"/>
    <lineage>
        <taxon>Bacteria</taxon>
        <taxon>Pseudomonadati</taxon>
        <taxon>Pseudomonadota</taxon>
        <taxon>Alphaproteobacteria</taxon>
        <taxon>Rhodospirillales</taxon>
        <taxon>Azospirillaceae</taxon>
        <taxon>Azospirillum</taxon>
    </lineage>
</organism>
<evidence type="ECO:0000313" key="6">
    <source>
        <dbReference type="Proteomes" id="UP000077405"/>
    </source>
</evidence>
<keyword evidence="3" id="KW-0238">DNA-binding</keyword>
<sequence length="204" mass="21309">MTNGPLRPLGEVAEAVFAGMAPPRGDPPANGTDIPFITVRDIGEGQVGVAEPVALLLVSDKTPIERYVVRPNDVLVAAKGSAPKVGWVGMNAAGAVASANLLVIRPGPLLLGPVLYAILKSGSFAKLIAGISRGVTNQISITARDLADLPIPVPPMDVQHRAAALIAESEAACRHAVHAADMRRDLGLNIAVRYLLTPNDREQI</sequence>
<dbReference type="AlphaFoldDB" id="A0A160JE98"/>